<proteinExistence type="inferred from homology"/>
<dbReference type="Pfam" id="PF00234">
    <property type="entry name" value="Tryp_alpha_amyl"/>
    <property type="match status" value="1"/>
</dbReference>
<dbReference type="PRINTS" id="PR00382">
    <property type="entry name" value="LIPIDTRNSFER"/>
</dbReference>
<evidence type="ECO:0000256" key="2">
    <source>
        <dbReference type="RuleBase" id="RU000628"/>
    </source>
</evidence>
<feature type="chain" id="PRO_5040278939" description="Non-specific lipid-transfer protein" evidence="3">
    <location>
        <begin position="27"/>
        <end position="172"/>
    </location>
</feature>
<keyword evidence="2" id="KW-0813">Transport</keyword>
<dbReference type="AlphaFoldDB" id="A0A9Q1JS23"/>
<keyword evidence="3" id="KW-0732">Signal</keyword>
<dbReference type="GO" id="GO:0006869">
    <property type="term" value="P:lipid transport"/>
    <property type="evidence" value="ECO:0007669"/>
    <property type="project" value="InterPro"/>
</dbReference>
<dbReference type="SMART" id="SM00499">
    <property type="entry name" value="AAI"/>
    <property type="match status" value="1"/>
</dbReference>
<gene>
    <name evidence="5" type="ORF">Cgig2_029595</name>
</gene>
<evidence type="ECO:0000313" key="6">
    <source>
        <dbReference type="Proteomes" id="UP001153076"/>
    </source>
</evidence>
<evidence type="ECO:0000256" key="1">
    <source>
        <dbReference type="ARBA" id="ARBA00009748"/>
    </source>
</evidence>
<organism evidence="5 6">
    <name type="scientific">Carnegiea gigantea</name>
    <dbReference type="NCBI Taxonomy" id="171969"/>
    <lineage>
        <taxon>Eukaryota</taxon>
        <taxon>Viridiplantae</taxon>
        <taxon>Streptophyta</taxon>
        <taxon>Embryophyta</taxon>
        <taxon>Tracheophyta</taxon>
        <taxon>Spermatophyta</taxon>
        <taxon>Magnoliopsida</taxon>
        <taxon>eudicotyledons</taxon>
        <taxon>Gunneridae</taxon>
        <taxon>Pentapetalae</taxon>
        <taxon>Caryophyllales</taxon>
        <taxon>Cactineae</taxon>
        <taxon>Cactaceae</taxon>
        <taxon>Cactoideae</taxon>
        <taxon>Echinocereeae</taxon>
        <taxon>Carnegiea</taxon>
    </lineage>
</organism>
<comment type="function">
    <text evidence="2">Plant non-specific lipid-transfer proteins transfer phospholipids as well as galactolipids across membranes. May play a role in wax or cutin deposition in the cell walls of expanding epidermal cells and certain secretory tissues.</text>
</comment>
<sequence>MANLKQLAWAMLVVMGLVVVAPEAEATITCGQVTQSLLPCVDYLRSGGSGVISPACCGGVRALNNAAKATTDRQAVCRCLKQIASAVPSANFAVAASVPGKCGVNIPYKLDPSIDCSKLTKSYSMSLRCHIKGMLGTYALVRCIENLMSKALGDVESIIMFCQKLGMWGWAR</sequence>
<dbReference type="OrthoDB" id="1890443at2759"/>
<evidence type="ECO:0000256" key="3">
    <source>
        <dbReference type="SAM" id="SignalP"/>
    </source>
</evidence>
<dbReference type="GO" id="GO:0008289">
    <property type="term" value="F:lipid binding"/>
    <property type="evidence" value="ECO:0007669"/>
    <property type="project" value="UniProtKB-KW"/>
</dbReference>
<reference evidence="5" key="1">
    <citation type="submission" date="2022-04" db="EMBL/GenBank/DDBJ databases">
        <title>Carnegiea gigantea Genome sequencing and assembly v2.</title>
        <authorList>
            <person name="Copetti D."/>
            <person name="Sanderson M.J."/>
            <person name="Burquez A."/>
            <person name="Wojciechowski M.F."/>
        </authorList>
    </citation>
    <scope>NUCLEOTIDE SEQUENCE</scope>
    <source>
        <strain evidence="5">SGP5-SGP5p</strain>
        <tissue evidence="5">Aerial part</tissue>
    </source>
</reference>
<protein>
    <recommendedName>
        <fullName evidence="2">Non-specific lipid-transfer protein</fullName>
    </recommendedName>
</protein>
<dbReference type="PANTHER" id="PTHR33076">
    <property type="entry name" value="NON-SPECIFIC LIPID-TRANSFER PROTEIN 2-RELATED"/>
    <property type="match status" value="1"/>
</dbReference>
<dbReference type="InterPro" id="IPR016140">
    <property type="entry name" value="Bifunc_inhib/LTP/seed_store"/>
</dbReference>
<dbReference type="PROSITE" id="PS00597">
    <property type="entry name" value="PLANT_LTP"/>
    <property type="match status" value="1"/>
</dbReference>
<dbReference type="CDD" id="cd01960">
    <property type="entry name" value="nsLTP1"/>
    <property type="match status" value="1"/>
</dbReference>
<accession>A0A9Q1JS23</accession>
<dbReference type="InterPro" id="IPR000528">
    <property type="entry name" value="Plant_nsLTP"/>
</dbReference>
<dbReference type="EMBL" id="JAKOGI010000838">
    <property type="protein sequence ID" value="KAJ8429969.1"/>
    <property type="molecule type" value="Genomic_DNA"/>
</dbReference>
<dbReference type="SUPFAM" id="SSF47699">
    <property type="entry name" value="Bifunctional inhibitor/lipid-transfer protein/seed storage 2S albumin"/>
    <property type="match status" value="1"/>
</dbReference>
<evidence type="ECO:0000259" key="4">
    <source>
        <dbReference type="SMART" id="SM00499"/>
    </source>
</evidence>
<evidence type="ECO:0000313" key="5">
    <source>
        <dbReference type="EMBL" id="KAJ8429969.1"/>
    </source>
</evidence>
<comment type="caution">
    <text evidence="5">The sequence shown here is derived from an EMBL/GenBank/DDBJ whole genome shotgun (WGS) entry which is preliminary data.</text>
</comment>
<comment type="similarity">
    <text evidence="1 2">Belongs to the plant LTP family.</text>
</comment>
<name>A0A9Q1JS23_9CARY</name>
<feature type="signal peptide" evidence="3">
    <location>
        <begin position="1"/>
        <end position="26"/>
    </location>
</feature>
<dbReference type="InterPro" id="IPR036312">
    <property type="entry name" value="Bifun_inhib/LTP/seed_sf"/>
</dbReference>
<dbReference type="Gene3D" id="1.10.110.10">
    <property type="entry name" value="Plant lipid-transfer and hydrophobic proteins"/>
    <property type="match status" value="1"/>
</dbReference>
<dbReference type="Proteomes" id="UP001153076">
    <property type="component" value="Unassembled WGS sequence"/>
</dbReference>
<keyword evidence="2" id="KW-0446">Lipid-binding</keyword>
<keyword evidence="6" id="KW-1185">Reference proteome</keyword>
<feature type="domain" description="Bifunctional inhibitor/plant lipid transfer protein/seed storage helical" evidence="4">
    <location>
        <begin position="30"/>
        <end position="116"/>
    </location>
</feature>